<keyword evidence="2" id="KW-1185">Reference proteome</keyword>
<accession>A0ABY4SDN4</accession>
<gene>
    <name evidence="1" type="ORF">MW290_21035</name>
</gene>
<reference evidence="1" key="1">
    <citation type="submission" date="2022-05" db="EMBL/GenBank/DDBJ databases">
        <title>An RpoN-dependent PEP-CTERM gene is involved in floc formation of an Aquincola tertiaricarbonis strain.</title>
        <authorList>
            <person name="Qiu D."/>
            <person name="Xia M."/>
        </authorList>
    </citation>
    <scope>NUCLEOTIDE SEQUENCE</scope>
    <source>
        <strain evidence="1">RN12</strain>
    </source>
</reference>
<organism evidence="1 2">
    <name type="scientific">Aquincola tertiaricarbonis</name>
    <dbReference type="NCBI Taxonomy" id="391953"/>
    <lineage>
        <taxon>Bacteria</taxon>
        <taxon>Pseudomonadati</taxon>
        <taxon>Pseudomonadota</taxon>
        <taxon>Betaproteobacteria</taxon>
        <taxon>Burkholderiales</taxon>
        <taxon>Sphaerotilaceae</taxon>
        <taxon>Aquincola</taxon>
    </lineage>
</organism>
<dbReference type="Proteomes" id="UP001056201">
    <property type="component" value="Chromosome 2"/>
</dbReference>
<dbReference type="EMBL" id="CP097636">
    <property type="protein sequence ID" value="URI11431.1"/>
    <property type="molecule type" value="Genomic_DNA"/>
</dbReference>
<sequence>MNPARCIKAEHVLLALVARRANPSCRWAAMADHHWTARECWRRDLGPTTVHARPPALTPMQRGSLHRAIRRQYLVEGLRGIRKTFGTTLRAVVAEPAHVVPDGRMAATGER</sequence>
<evidence type="ECO:0008006" key="3">
    <source>
        <dbReference type="Google" id="ProtNLM"/>
    </source>
</evidence>
<name>A0ABY4SDN4_AQUTE</name>
<dbReference type="RefSeq" id="WP_250199626.1">
    <property type="nucleotide sequence ID" value="NZ_CP097636.1"/>
</dbReference>
<evidence type="ECO:0000313" key="1">
    <source>
        <dbReference type="EMBL" id="URI11431.1"/>
    </source>
</evidence>
<proteinExistence type="predicted"/>
<evidence type="ECO:0000313" key="2">
    <source>
        <dbReference type="Proteomes" id="UP001056201"/>
    </source>
</evidence>
<protein>
    <recommendedName>
        <fullName evidence="3">Transposase</fullName>
    </recommendedName>
</protein>